<dbReference type="Proteomes" id="UP000188937">
    <property type="component" value="Chromosome"/>
</dbReference>
<proteinExistence type="predicted"/>
<name>A0A1U9KFR1_ACEAC</name>
<accession>A0A1U9KFR1</accession>
<gene>
    <name evidence="1" type="ORF">A0U92_07440</name>
</gene>
<reference evidence="1 2" key="1">
    <citation type="submission" date="2016-03" db="EMBL/GenBank/DDBJ databases">
        <title>Acetic acid bacteria sequencing.</title>
        <authorList>
            <person name="Brandt J."/>
            <person name="Jakob F."/>
            <person name="Vogel R.F."/>
        </authorList>
    </citation>
    <scope>NUCLEOTIDE SEQUENCE [LARGE SCALE GENOMIC DNA]</scope>
    <source>
        <strain evidence="1 2">TMW2.1153</strain>
    </source>
</reference>
<dbReference type="EMBL" id="CP014692">
    <property type="protein sequence ID" value="AQS84640.1"/>
    <property type="molecule type" value="Genomic_DNA"/>
</dbReference>
<evidence type="ECO:0000313" key="1">
    <source>
        <dbReference type="EMBL" id="AQS84640.1"/>
    </source>
</evidence>
<dbReference type="KEGG" id="aace:A0U92_07440"/>
<keyword evidence="2" id="KW-1185">Reference proteome</keyword>
<protein>
    <submittedName>
        <fullName evidence="1">Uncharacterized protein</fullName>
    </submittedName>
</protein>
<sequence length="72" mass="8251">MDIPARQFLKAAENLLNFHIARNDNPDRLIVDLIKKKYQSYLQKHVIDSARFGASKAALLTLHKVLADTYLN</sequence>
<dbReference type="AlphaFoldDB" id="A0A1U9KFR1"/>
<organism evidence="1 2">
    <name type="scientific">Acetobacter aceti</name>
    <dbReference type="NCBI Taxonomy" id="435"/>
    <lineage>
        <taxon>Bacteria</taxon>
        <taxon>Pseudomonadati</taxon>
        <taxon>Pseudomonadota</taxon>
        <taxon>Alphaproteobacteria</taxon>
        <taxon>Acetobacterales</taxon>
        <taxon>Acetobacteraceae</taxon>
        <taxon>Acetobacter</taxon>
        <taxon>Acetobacter subgen. Acetobacter</taxon>
    </lineage>
</organism>
<evidence type="ECO:0000313" key="2">
    <source>
        <dbReference type="Proteomes" id="UP000188937"/>
    </source>
</evidence>